<feature type="region of interest" description="Disordered" evidence="1">
    <location>
        <begin position="218"/>
        <end position="242"/>
    </location>
</feature>
<dbReference type="PANTHER" id="PTHR40124:SF1">
    <property type="entry name" value="DISAGGREGATASE RELATED REPEAT PROTEIN"/>
    <property type="match status" value="1"/>
</dbReference>
<dbReference type="PANTHER" id="PTHR40124">
    <property type="match status" value="1"/>
</dbReference>
<dbReference type="Gene3D" id="2.60.120.200">
    <property type="match status" value="1"/>
</dbReference>
<organism evidence="4 5">
    <name type="scientific">Tilletia horrida</name>
    <dbReference type="NCBI Taxonomy" id="155126"/>
    <lineage>
        <taxon>Eukaryota</taxon>
        <taxon>Fungi</taxon>
        <taxon>Dikarya</taxon>
        <taxon>Basidiomycota</taxon>
        <taxon>Ustilaginomycotina</taxon>
        <taxon>Exobasidiomycetes</taxon>
        <taxon>Tilletiales</taxon>
        <taxon>Tilletiaceae</taxon>
        <taxon>Tilletia</taxon>
    </lineage>
</organism>
<feature type="compositionally biased region" description="Low complexity" evidence="1">
    <location>
        <begin position="368"/>
        <end position="427"/>
    </location>
</feature>
<dbReference type="InterPro" id="IPR048958">
    <property type="entry name" value="Polysacc_lyase_14"/>
</dbReference>
<feature type="compositionally biased region" description="Low complexity" evidence="1">
    <location>
        <begin position="55"/>
        <end position="75"/>
    </location>
</feature>
<protein>
    <recommendedName>
        <fullName evidence="3">Polysaccharide lyase 14 domain-containing protein</fullName>
    </recommendedName>
</protein>
<keyword evidence="5" id="KW-1185">Reference proteome</keyword>
<evidence type="ECO:0000313" key="5">
    <source>
        <dbReference type="Proteomes" id="UP001176517"/>
    </source>
</evidence>
<feature type="region of interest" description="Disordered" evidence="1">
    <location>
        <begin position="275"/>
        <end position="339"/>
    </location>
</feature>
<accession>A0AAN6GJR4</accession>
<proteinExistence type="predicted"/>
<feature type="compositionally biased region" description="Low complexity" evidence="1">
    <location>
        <begin position="218"/>
        <end position="238"/>
    </location>
</feature>
<feature type="region of interest" description="Disordered" evidence="1">
    <location>
        <begin position="578"/>
        <end position="668"/>
    </location>
</feature>
<gene>
    <name evidence="4" type="ORF">OC846_006293</name>
</gene>
<feature type="region of interest" description="Disordered" evidence="1">
    <location>
        <begin position="55"/>
        <end position="109"/>
    </location>
</feature>
<feature type="region of interest" description="Disordered" evidence="1">
    <location>
        <begin position="460"/>
        <end position="497"/>
    </location>
</feature>
<dbReference type="EMBL" id="JAPDMZ010000328">
    <property type="protein sequence ID" value="KAK0543781.1"/>
    <property type="molecule type" value="Genomic_DNA"/>
</dbReference>
<feature type="region of interest" description="Disordered" evidence="1">
    <location>
        <begin position="804"/>
        <end position="840"/>
    </location>
</feature>
<dbReference type="Pfam" id="PF21294">
    <property type="entry name" value="Polysacc_lyase_14"/>
    <property type="match status" value="1"/>
</dbReference>
<feature type="compositionally biased region" description="Low complexity" evidence="1">
    <location>
        <begin position="323"/>
        <end position="332"/>
    </location>
</feature>
<feature type="compositionally biased region" description="Low complexity" evidence="1">
    <location>
        <begin position="283"/>
        <end position="311"/>
    </location>
</feature>
<feature type="compositionally biased region" description="Acidic residues" evidence="1">
    <location>
        <begin position="722"/>
        <end position="732"/>
    </location>
</feature>
<evidence type="ECO:0000256" key="1">
    <source>
        <dbReference type="SAM" id="MobiDB-lite"/>
    </source>
</evidence>
<dbReference type="Proteomes" id="UP001176517">
    <property type="component" value="Unassembled WGS sequence"/>
</dbReference>
<feature type="chain" id="PRO_5043005517" description="Polysaccharide lyase 14 domain-containing protein" evidence="2">
    <location>
        <begin position="22"/>
        <end position="1191"/>
    </location>
</feature>
<evidence type="ECO:0000256" key="2">
    <source>
        <dbReference type="SAM" id="SignalP"/>
    </source>
</evidence>
<feature type="compositionally biased region" description="Gly residues" evidence="1">
    <location>
        <begin position="312"/>
        <end position="322"/>
    </location>
</feature>
<feature type="compositionally biased region" description="Low complexity" evidence="1">
    <location>
        <begin position="733"/>
        <end position="760"/>
    </location>
</feature>
<feature type="region of interest" description="Disordered" evidence="1">
    <location>
        <begin position="359"/>
        <end position="427"/>
    </location>
</feature>
<sequence length="1191" mass="120255">MRISTTFVALAFSLALGRVHASASEAANEHIAPIARDQQSGDKLIFKTVSLANTHTSTHTKSKTTANSKTTTSSKSTKKQQFDQQVSKSPSSSSSTQRKSTRPSAKPAIPVAQYADPATLPQHIANYLADVGIPGLLTYKNLSSPIGVEVAIPDASPSSATSSSTVSASISSATTSCASGTNCSGKSQACSCSAASSTTTSSSGKTSSFSSASTISPVTRSVSSSSSSTSTRTKTGVSADLPTPLTTRTIIATVSGIPITTNVLVPMLSAQGVYTIGDNKRPSTSSSKITTSTRAKVAAAVSAGPSSSTSGSGDGSNDGSGSGASSSTDSNAFPGLGQNPVESAVSSLLSVSALNNVASTTSTTPGLASESSSKTTPPSAASSTSSASTPTLTTTTTSASGSASSSPSETGVSSSSQPAPSSSSFVSDDSLTQSLLKQTHIGTTVDNAVSELKDLLNSSDQASRLHSRQVVSSGQQLVKAGSGSQTGNGDGSSIPDLTPEAHAFVQQQLGNTQSPYAMALEQALAMAQAGVYGTGMSQPAQPPIGIQIYNQPTLIQASNGLFTPTALIAGLQQAASATSSSSSQSTSSSSSTGSAKSSSTASSTSSSKTLTISTSSVKATTSSSSSMNSTSTTSASTRASTASSTKSSTSSTSSTTAQPSSTSASATSVKLAAPLRLWSMPTTFDSLADFSPIVKFTSGKDNLRVIEGGLPSEAFVQVSDESDATDGADDGDSSSSSDAASSISSSATPTSSGSAITSTGGATGLSNQIKGNKTPMFDGHAVMTASDTQSTVKAFTSSSSTSTSIIRSVTSSSSPTSASGSVSSATSPSSSIPSTKSTSTVSSALAQPSVSGGVDQTNATGAAPLRLYRASAAKWVPVSELKAAEAEFLQQTDNEGNKISSRAMRSVLEVLYPAGSSNPGGDIVGGAQFYALTPLALPTNNKTLVNALIANITSSNGTLTPSNIATNGSSRPLPPLLAALVPGLDLAQSNLTSSAPLVANATGTALAPKVTTLDQAKKVTFSYSVWFPPGFNFVKGGKLPGLYGGRESCSGGDPAADCWSSRMMWRANGTGEMYLYVPQQQQDPTLCSIPPMSVCDSNYGVSVGRGSFKYHTGAWTRIQQTMKMGSSPTAPDGGFEVLVDGVSRFKFDKVVYPAMVKGIFFSTFFGGHGDDWATPVDQKAWFRDFKLSIDA</sequence>
<evidence type="ECO:0000313" key="4">
    <source>
        <dbReference type="EMBL" id="KAK0543781.1"/>
    </source>
</evidence>
<feature type="region of interest" description="Disordered" evidence="1">
    <location>
        <begin position="722"/>
        <end position="778"/>
    </location>
</feature>
<feature type="compositionally biased region" description="Low complexity" evidence="1">
    <location>
        <begin position="87"/>
        <end position="104"/>
    </location>
</feature>
<reference evidence="4" key="1">
    <citation type="journal article" date="2023" name="PhytoFront">
        <title>Draft Genome Resources of Seven Strains of Tilletia horrida, Causal Agent of Kernel Smut of Rice.</title>
        <authorList>
            <person name="Khanal S."/>
            <person name="Antony Babu S."/>
            <person name="Zhou X.G."/>
        </authorList>
    </citation>
    <scope>NUCLEOTIDE SEQUENCE</scope>
    <source>
        <strain evidence="4">TX6</strain>
    </source>
</reference>
<feature type="signal peptide" evidence="2">
    <location>
        <begin position="1"/>
        <end position="21"/>
    </location>
</feature>
<evidence type="ECO:0000259" key="3">
    <source>
        <dbReference type="Pfam" id="PF21294"/>
    </source>
</evidence>
<feature type="compositionally biased region" description="Polar residues" evidence="1">
    <location>
        <begin position="460"/>
        <end position="483"/>
    </location>
</feature>
<name>A0AAN6GJR4_9BASI</name>
<feature type="domain" description="Polysaccharide lyase 14" evidence="3">
    <location>
        <begin position="1002"/>
        <end position="1185"/>
    </location>
</feature>
<keyword evidence="2" id="KW-0732">Signal</keyword>
<comment type="caution">
    <text evidence="4">The sequence shown here is derived from an EMBL/GenBank/DDBJ whole genome shotgun (WGS) entry which is preliminary data.</text>
</comment>
<dbReference type="AlphaFoldDB" id="A0AAN6GJR4"/>